<dbReference type="InterPro" id="IPR007219">
    <property type="entry name" value="XnlR_reg_dom"/>
</dbReference>
<dbReference type="SUPFAM" id="SSF57701">
    <property type="entry name" value="Zn2/Cys6 DNA-binding domain"/>
    <property type="match status" value="1"/>
</dbReference>
<dbReference type="InterPro" id="IPR036864">
    <property type="entry name" value="Zn2-C6_fun-type_DNA-bd_sf"/>
</dbReference>
<evidence type="ECO:0000256" key="2">
    <source>
        <dbReference type="ARBA" id="ARBA00022723"/>
    </source>
</evidence>
<dbReference type="Pfam" id="PF00172">
    <property type="entry name" value="Zn_clus"/>
    <property type="match status" value="1"/>
</dbReference>
<dbReference type="RefSeq" id="XP_046043834.1">
    <property type="nucleotide sequence ID" value="XM_046190721.1"/>
</dbReference>
<feature type="region of interest" description="Disordered" evidence="6">
    <location>
        <begin position="635"/>
        <end position="657"/>
    </location>
</feature>
<feature type="domain" description="Zn(2)-C6 fungal-type" evidence="7">
    <location>
        <begin position="5"/>
        <end position="45"/>
    </location>
</feature>
<dbReference type="CDD" id="cd00067">
    <property type="entry name" value="GAL4"/>
    <property type="match status" value="1"/>
</dbReference>
<sequence>MSTGTNANTTCRRKSKCGMERPSCTSCVTHNWACSYSLIRRKPGPRQGSRQIQTVRFQQRLGMSSPCLTMKGKLISSQDRIEKLLPPSPSAGSNQSQELQDFPRTSQPDCNPEPEGSLQTRFPALPASEMEYQSAALSSHMQQLQLSISWIGNRQPVPPGMGFNSAPATENYVPYGLSLPVRVELELLSLFFTEVSLPIPVFCTAKFYSEYEAGQVPRYLLDAMFSLSARFSRAPEVLRLTNRNRYRLGKFFSEKAHRVLEDMTRDGDVVSPIELKAAYLLTYHDLTCLPSREGAQQCAKLVRMAYMCRLHQLDNATVSMSTNNNNSQNSAIELEENRCLWWGIFSLDCFCSLTSFVPSNIEDLSIATCLPSSVITNLTAVDLPLPKGGFLDDESATFWPATQNQFSTGSGVQSLLLHVINLSREMTTARRLYYENSRCNLTPNLEQLKQNWKLLFTNVPSWVFDPEYHEFDGNAARHRKRLETLNMIYIVGALSCFPPLQLNLRLPQGALSNNDGLDGSWKLCVSHALMISAAYKFWTKDHFLAADPIMLPVTWMATCILIMETMNSSVVDNLEKLATLDAVDTLMSSLNSCSQPWGIITLLTRSAVELRGQSWMKLNLSSILQLLLTLSAPQNQDRQEKQGSTNPATGSTLVPDYTGVIEDTGTGSMAPAGLMPHDVALQFGNESLDIFDWFLNDQGNGIWQNCDFRLGDLSG</sequence>
<dbReference type="GO" id="GO:0003677">
    <property type="term" value="F:DNA binding"/>
    <property type="evidence" value="ECO:0007669"/>
    <property type="project" value="InterPro"/>
</dbReference>
<protein>
    <recommendedName>
        <fullName evidence="7">Zn(2)-C6 fungal-type domain-containing protein</fullName>
    </recommendedName>
</protein>
<dbReference type="SMART" id="SM00066">
    <property type="entry name" value="GAL4"/>
    <property type="match status" value="1"/>
</dbReference>
<feature type="compositionally biased region" description="Polar residues" evidence="6">
    <location>
        <begin position="635"/>
        <end position="652"/>
    </location>
</feature>
<reference evidence="8" key="1">
    <citation type="journal article" date="2021" name="Nat. Commun.">
        <title>Genetic determinants of endophytism in the Arabidopsis root mycobiome.</title>
        <authorList>
            <person name="Mesny F."/>
            <person name="Miyauchi S."/>
            <person name="Thiergart T."/>
            <person name="Pickel B."/>
            <person name="Atanasova L."/>
            <person name="Karlsson M."/>
            <person name="Huettel B."/>
            <person name="Barry K.W."/>
            <person name="Haridas S."/>
            <person name="Chen C."/>
            <person name="Bauer D."/>
            <person name="Andreopoulos W."/>
            <person name="Pangilinan J."/>
            <person name="LaButti K."/>
            <person name="Riley R."/>
            <person name="Lipzen A."/>
            <person name="Clum A."/>
            <person name="Drula E."/>
            <person name="Henrissat B."/>
            <person name="Kohler A."/>
            <person name="Grigoriev I.V."/>
            <person name="Martin F.M."/>
            <person name="Hacquard S."/>
        </authorList>
    </citation>
    <scope>NUCLEOTIDE SEQUENCE</scope>
    <source>
        <strain evidence="8">MPI-CAGE-AT-0023</strain>
    </source>
</reference>
<dbReference type="GO" id="GO:0006351">
    <property type="term" value="P:DNA-templated transcription"/>
    <property type="evidence" value="ECO:0007669"/>
    <property type="project" value="InterPro"/>
</dbReference>
<dbReference type="PANTHER" id="PTHR47338:SF5">
    <property type="entry name" value="ZN(II)2CYS6 TRANSCRIPTION FACTOR (EUROFUNG)"/>
    <property type="match status" value="1"/>
</dbReference>
<dbReference type="Proteomes" id="UP000720189">
    <property type="component" value="Unassembled WGS sequence"/>
</dbReference>
<comment type="subcellular location">
    <subcellularLocation>
        <location evidence="1">Nucleus</location>
    </subcellularLocation>
</comment>
<evidence type="ECO:0000256" key="6">
    <source>
        <dbReference type="SAM" id="MobiDB-lite"/>
    </source>
</evidence>
<evidence type="ECO:0000256" key="5">
    <source>
        <dbReference type="ARBA" id="ARBA00023242"/>
    </source>
</evidence>
<feature type="compositionally biased region" description="Polar residues" evidence="6">
    <location>
        <begin position="1"/>
        <end position="10"/>
    </location>
</feature>
<keyword evidence="3" id="KW-0805">Transcription regulation</keyword>
<dbReference type="Gene3D" id="4.10.240.10">
    <property type="entry name" value="Zn(2)-C6 fungal-type DNA-binding domain"/>
    <property type="match status" value="1"/>
</dbReference>
<dbReference type="AlphaFoldDB" id="A0A9P9G313"/>
<evidence type="ECO:0000259" key="7">
    <source>
        <dbReference type="SMART" id="SM00066"/>
    </source>
</evidence>
<dbReference type="GO" id="GO:0000981">
    <property type="term" value="F:DNA-binding transcription factor activity, RNA polymerase II-specific"/>
    <property type="evidence" value="ECO:0007669"/>
    <property type="project" value="InterPro"/>
</dbReference>
<keyword evidence="2" id="KW-0479">Metal-binding</keyword>
<evidence type="ECO:0000256" key="4">
    <source>
        <dbReference type="ARBA" id="ARBA00023163"/>
    </source>
</evidence>
<dbReference type="OrthoDB" id="5070909at2759"/>
<feature type="compositionally biased region" description="Polar residues" evidence="6">
    <location>
        <begin position="90"/>
        <end position="109"/>
    </location>
</feature>
<name>A0A9P9G313_FUSRE</name>
<evidence type="ECO:0000256" key="1">
    <source>
        <dbReference type="ARBA" id="ARBA00004123"/>
    </source>
</evidence>
<dbReference type="CDD" id="cd12148">
    <property type="entry name" value="fungal_TF_MHR"/>
    <property type="match status" value="1"/>
</dbReference>
<dbReference type="GeneID" id="70220675"/>
<dbReference type="PANTHER" id="PTHR47338">
    <property type="entry name" value="ZN(II)2CYS6 TRANSCRIPTION FACTOR (EUROFUNG)-RELATED"/>
    <property type="match status" value="1"/>
</dbReference>
<dbReference type="EMBL" id="JAGMUX010000019">
    <property type="protein sequence ID" value="KAH7232174.1"/>
    <property type="molecule type" value="Genomic_DNA"/>
</dbReference>
<dbReference type="Pfam" id="PF04082">
    <property type="entry name" value="Fungal_trans"/>
    <property type="match status" value="1"/>
</dbReference>
<organism evidence="8 9">
    <name type="scientific">Fusarium redolens</name>
    <dbReference type="NCBI Taxonomy" id="48865"/>
    <lineage>
        <taxon>Eukaryota</taxon>
        <taxon>Fungi</taxon>
        <taxon>Dikarya</taxon>
        <taxon>Ascomycota</taxon>
        <taxon>Pezizomycotina</taxon>
        <taxon>Sordariomycetes</taxon>
        <taxon>Hypocreomycetidae</taxon>
        <taxon>Hypocreales</taxon>
        <taxon>Nectriaceae</taxon>
        <taxon>Fusarium</taxon>
        <taxon>Fusarium redolens species complex</taxon>
    </lineage>
</organism>
<comment type="caution">
    <text evidence="8">The sequence shown here is derived from an EMBL/GenBank/DDBJ whole genome shotgun (WGS) entry which is preliminary data.</text>
</comment>
<dbReference type="InterPro" id="IPR001138">
    <property type="entry name" value="Zn2Cys6_DnaBD"/>
</dbReference>
<feature type="region of interest" description="Disordered" evidence="6">
    <location>
        <begin position="1"/>
        <end position="21"/>
    </location>
</feature>
<keyword evidence="5" id="KW-0539">Nucleus</keyword>
<keyword evidence="9" id="KW-1185">Reference proteome</keyword>
<evidence type="ECO:0000256" key="3">
    <source>
        <dbReference type="ARBA" id="ARBA00023015"/>
    </source>
</evidence>
<gene>
    <name evidence="8" type="ORF">BKA55DRAFT_544522</name>
</gene>
<accession>A0A9P9G313</accession>
<keyword evidence="4" id="KW-0804">Transcription</keyword>
<proteinExistence type="predicted"/>
<dbReference type="GO" id="GO:0005634">
    <property type="term" value="C:nucleus"/>
    <property type="evidence" value="ECO:0007669"/>
    <property type="project" value="UniProtKB-SubCell"/>
</dbReference>
<feature type="region of interest" description="Disordered" evidence="6">
    <location>
        <begin position="83"/>
        <end position="120"/>
    </location>
</feature>
<dbReference type="GO" id="GO:0008270">
    <property type="term" value="F:zinc ion binding"/>
    <property type="evidence" value="ECO:0007669"/>
    <property type="project" value="InterPro"/>
</dbReference>
<dbReference type="InterPro" id="IPR050815">
    <property type="entry name" value="TF_fung"/>
</dbReference>
<evidence type="ECO:0000313" key="8">
    <source>
        <dbReference type="EMBL" id="KAH7232174.1"/>
    </source>
</evidence>
<evidence type="ECO:0000313" key="9">
    <source>
        <dbReference type="Proteomes" id="UP000720189"/>
    </source>
</evidence>